<gene>
    <name evidence="1" type="ORF">Adt_33219</name>
</gene>
<dbReference type="EMBL" id="JBFOLK010000010">
    <property type="protein sequence ID" value="KAL2480253.1"/>
    <property type="molecule type" value="Genomic_DNA"/>
</dbReference>
<organism evidence="1 2">
    <name type="scientific">Abeliophyllum distichum</name>
    <dbReference type="NCBI Taxonomy" id="126358"/>
    <lineage>
        <taxon>Eukaryota</taxon>
        <taxon>Viridiplantae</taxon>
        <taxon>Streptophyta</taxon>
        <taxon>Embryophyta</taxon>
        <taxon>Tracheophyta</taxon>
        <taxon>Spermatophyta</taxon>
        <taxon>Magnoliopsida</taxon>
        <taxon>eudicotyledons</taxon>
        <taxon>Gunneridae</taxon>
        <taxon>Pentapetalae</taxon>
        <taxon>asterids</taxon>
        <taxon>lamiids</taxon>
        <taxon>Lamiales</taxon>
        <taxon>Oleaceae</taxon>
        <taxon>Forsythieae</taxon>
        <taxon>Abeliophyllum</taxon>
    </lineage>
</organism>
<proteinExistence type="predicted"/>
<keyword evidence="2" id="KW-1185">Reference proteome</keyword>
<evidence type="ECO:0000313" key="1">
    <source>
        <dbReference type="EMBL" id="KAL2480253.1"/>
    </source>
</evidence>
<reference evidence="2" key="1">
    <citation type="submission" date="2024-07" db="EMBL/GenBank/DDBJ databases">
        <title>Two chromosome-level genome assemblies of Korean endemic species Abeliophyllum distichum and Forsythia ovata (Oleaceae).</title>
        <authorList>
            <person name="Jang H."/>
        </authorList>
    </citation>
    <scope>NUCLEOTIDE SEQUENCE [LARGE SCALE GENOMIC DNA]</scope>
</reference>
<dbReference type="PANTHER" id="PTHR35133">
    <property type="entry name" value="PROTEIN EFFECTOR OF TRANSCRIPTION 2-RELATED"/>
    <property type="match status" value="1"/>
</dbReference>
<accession>A0ABD1QVS5</accession>
<comment type="caution">
    <text evidence="1">The sequence shown here is derived from an EMBL/GenBank/DDBJ whole genome shotgun (WGS) entry which is preliminary data.</text>
</comment>
<name>A0ABD1QVS5_9LAMI</name>
<dbReference type="Proteomes" id="UP001604336">
    <property type="component" value="Unassembled WGS sequence"/>
</dbReference>
<dbReference type="InterPro" id="IPR038909">
    <property type="entry name" value="Effector_transcript"/>
</dbReference>
<sequence length="396" mass="43956">MHSLYNGPKLTVERVDLSMGARLKREDCQRTKHDSAFSHWKILIGPSDWEGYLLGKEGVEKYRTNNLPNCTSSPGVYELGIAISGHQSGQDARKLDPSRIIPVYLGQADNVRTRLQQYGRGGAHLENGCSTDESTNCQIISAHKGPGLFMQIFSKGFSIVYRWAPMKTKRDAERTEAQLLDKFDYAWNKGSNGTRRPKDILKKLDRRSRESQFSLIAKKLQYFPQKQEGIKIKPCEPYLLENGSDMDSTGIFSRIFKLGRSRPRLVPMKSGFSDDCTSICGVATGRGSICTKPPVKGRKRCVEHKGMKVNGVNSKLTTEENTLSVPASIGSGIITNTHRPDAFEHPANKKFSPICGVILGNGSPCGREPVRGNKRCLAHKGRRIRLSASESLTKGT</sequence>
<dbReference type="AlphaFoldDB" id="A0ABD1QVS5"/>
<dbReference type="PANTHER" id="PTHR35133:SF1">
    <property type="entry name" value="PROTEIN EFFECTOR OF TRANSCRIPTION 2-RELATED"/>
    <property type="match status" value="1"/>
</dbReference>
<protein>
    <submittedName>
        <fullName evidence="1">Effector of transcription2</fullName>
    </submittedName>
</protein>
<evidence type="ECO:0000313" key="2">
    <source>
        <dbReference type="Proteomes" id="UP001604336"/>
    </source>
</evidence>
<dbReference type="Pfam" id="PF19239">
    <property type="entry name" value="GIY_YIG_domain"/>
    <property type="match status" value="1"/>
</dbReference>